<proteinExistence type="predicted"/>
<reference evidence="1" key="1">
    <citation type="submission" date="2021-01" db="EMBL/GenBank/DDBJ databases">
        <authorList>
            <person name="Corre E."/>
            <person name="Pelletier E."/>
            <person name="Niang G."/>
            <person name="Scheremetjew M."/>
            <person name="Finn R."/>
            <person name="Kale V."/>
            <person name="Holt S."/>
            <person name="Cochrane G."/>
            <person name="Meng A."/>
            <person name="Brown T."/>
            <person name="Cohen L."/>
        </authorList>
    </citation>
    <scope>NUCLEOTIDE SEQUENCE</scope>
</reference>
<sequence>MGVQTEVCPHGMSYCMASCPNPAHWSFRGWASTWSGKKSTAESCTPDPSHLMPQPLCSLEQCVFANLAHPLDHEEPRGPRKRQWGKAETKVHLGWAGSKNLRAALVESLVLSDLEQAPELLLLPQRGHVVRPTE</sequence>
<organism evidence="1">
    <name type="scientific">Noctiluca scintillans</name>
    <name type="common">Sea sparkle</name>
    <name type="synonym">Red tide dinoflagellate</name>
    <dbReference type="NCBI Taxonomy" id="2966"/>
    <lineage>
        <taxon>Eukaryota</taxon>
        <taxon>Sar</taxon>
        <taxon>Alveolata</taxon>
        <taxon>Dinophyceae</taxon>
        <taxon>Noctilucales</taxon>
        <taxon>Noctilucaceae</taxon>
        <taxon>Noctiluca</taxon>
    </lineage>
</organism>
<dbReference type="AlphaFoldDB" id="A0A7S0ZZG5"/>
<accession>A0A7S0ZZG5</accession>
<gene>
    <name evidence="1" type="ORF">NSCI0253_LOCUS12029</name>
</gene>
<evidence type="ECO:0000313" key="1">
    <source>
        <dbReference type="EMBL" id="CAD8837681.1"/>
    </source>
</evidence>
<dbReference type="EMBL" id="HBFQ01017303">
    <property type="protein sequence ID" value="CAD8837681.1"/>
    <property type="molecule type" value="Transcribed_RNA"/>
</dbReference>
<protein>
    <submittedName>
        <fullName evidence="1">Uncharacterized protein</fullName>
    </submittedName>
</protein>
<name>A0A7S0ZZG5_NOCSC</name>